<comment type="catalytic activity">
    <reaction evidence="7">
        <text>Preferential cleavage: (Ac)2-L-Lys-D-Ala-|-D-Ala. Also transpeptidation of peptidyl-alanyl moieties that are N-acyl substituents of D-alanine.</text>
        <dbReference type="EC" id="3.4.16.4"/>
    </reaction>
</comment>
<evidence type="ECO:0000256" key="9">
    <source>
        <dbReference type="SAM" id="MobiDB-lite"/>
    </source>
</evidence>
<dbReference type="InterPro" id="IPR036950">
    <property type="entry name" value="PBP_transglycosylase"/>
</dbReference>
<feature type="compositionally biased region" description="Polar residues" evidence="9">
    <location>
        <begin position="97"/>
        <end position="108"/>
    </location>
</feature>
<organism evidence="13 14">
    <name type="scientific">Protofrankia coriariae</name>
    <dbReference type="NCBI Taxonomy" id="1562887"/>
    <lineage>
        <taxon>Bacteria</taxon>
        <taxon>Bacillati</taxon>
        <taxon>Actinomycetota</taxon>
        <taxon>Actinomycetes</taxon>
        <taxon>Frankiales</taxon>
        <taxon>Frankiaceae</taxon>
        <taxon>Protofrankia</taxon>
    </lineage>
</organism>
<keyword evidence="10" id="KW-1133">Transmembrane helix</keyword>
<reference evidence="13 14" key="1">
    <citation type="submission" date="2014-12" db="EMBL/GenBank/DDBJ databases">
        <title>Frankia sp. BMG5.1 draft genome.</title>
        <authorList>
            <person name="Gtari M."/>
            <person name="Ghodhbane-Gtari F."/>
            <person name="Nouioui I."/>
            <person name="Ktari A."/>
            <person name="Hezbri K."/>
            <person name="Mimouni W."/>
            <person name="Sbissi I."/>
            <person name="Ayari A."/>
            <person name="Yamanaka T."/>
            <person name="Normand P."/>
            <person name="Tisa L.S."/>
            <person name="Boudabous A."/>
        </authorList>
    </citation>
    <scope>NUCLEOTIDE SEQUENCE [LARGE SCALE GENOMIC DNA]</scope>
    <source>
        <strain evidence="13 14">BMG5.1</strain>
    </source>
</reference>
<comment type="catalytic activity">
    <reaction evidence="8">
        <text>[GlcNAc-(1-&gt;4)-Mur2Ac(oyl-L-Ala-gamma-D-Glu-L-Lys-D-Ala-D-Ala)](n)-di-trans,octa-cis-undecaprenyl diphosphate + beta-D-GlcNAc-(1-&gt;4)-Mur2Ac(oyl-L-Ala-gamma-D-Glu-L-Lys-D-Ala-D-Ala)-di-trans,octa-cis-undecaprenyl diphosphate = [GlcNAc-(1-&gt;4)-Mur2Ac(oyl-L-Ala-gamma-D-Glu-L-Lys-D-Ala-D-Ala)](n+1)-di-trans,octa-cis-undecaprenyl diphosphate + di-trans,octa-cis-undecaprenyl diphosphate + H(+)</text>
        <dbReference type="Rhea" id="RHEA:23708"/>
        <dbReference type="Rhea" id="RHEA-COMP:9602"/>
        <dbReference type="Rhea" id="RHEA-COMP:9603"/>
        <dbReference type="ChEBI" id="CHEBI:15378"/>
        <dbReference type="ChEBI" id="CHEBI:58405"/>
        <dbReference type="ChEBI" id="CHEBI:60033"/>
        <dbReference type="ChEBI" id="CHEBI:78435"/>
        <dbReference type="EC" id="2.4.99.28"/>
    </reaction>
</comment>
<keyword evidence="10" id="KW-0812">Transmembrane</keyword>
<evidence type="ECO:0000259" key="12">
    <source>
        <dbReference type="Pfam" id="PF00912"/>
    </source>
</evidence>
<dbReference type="PANTHER" id="PTHR32282">
    <property type="entry name" value="BINDING PROTEIN TRANSPEPTIDASE, PUTATIVE-RELATED"/>
    <property type="match status" value="1"/>
</dbReference>
<evidence type="ECO:0000256" key="4">
    <source>
        <dbReference type="ARBA" id="ARBA00022679"/>
    </source>
</evidence>
<dbReference type="InterPro" id="IPR001460">
    <property type="entry name" value="PCN-bd_Tpept"/>
</dbReference>
<keyword evidence="5" id="KW-0378">Hydrolase</keyword>
<evidence type="ECO:0000256" key="3">
    <source>
        <dbReference type="ARBA" id="ARBA00022676"/>
    </source>
</evidence>
<dbReference type="Pfam" id="PF00912">
    <property type="entry name" value="Transgly"/>
    <property type="match status" value="1"/>
</dbReference>
<evidence type="ECO:0000313" key="13">
    <source>
        <dbReference type="EMBL" id="KLL10982.1"/>
    </source>
</evidence>
<evidence type="ECO:0000256" key="8">
    <source>
        <dbReference type="ARBA" id="ARBA00049902"/>
    </source>
</evidence>
<evidence type="ECO:0000313" key="14">
    <source>
        <dbReference type="Proteomes" id="UP000035425"/>
    </source>
</evidence>
<keyword evidence="1" id="KW-0121">Carboxypeptidase</keyword>
<evidence type="ECO:0000256" key="2">
    <source>
        <dbReference type="ARBA" id="ARBA00022670"/>
    </source>
</evidence>
<dbReference type="InterPro" id="IPR023346">
    <property type="entry name" value="Lysozyme-like_dom_sf"/>
</dbReference>
<feature type="transmembrane region" description="Helical" evidence="10">
    <location>
        <begin position="235"/>
        <end position="257"/>
    </location>
</feature>
<feature type="domain" description="Glycosyl transferase family 51" evidence="12">
    <location>
        <begin position="283"/>
        <end position="455"/>
    </location>
</feature>
<dbReference type="Pfam" id="PF00905">
    <property type="entry name" value="Transpeptidase"/>
    <property type="match status" value="1"/>
</dbReference>
<keyword evidence="6" id="KW-0511">Multifunctional enzyme</keyword>
<dbReference type="Gene3D" id="1.10.3810.10">
    <property type="entry name" value="Biosynthetic peptidoglycan transglycosylase-like"/>
    <property type="match status" value="1"/>
</dbReference>
<keyword evidence="2" id="KW-0645">Protease</keyword>
<dbReference type="PANTHER" id="PTHR32282:SF34">
    <property type="entry name" value="PENICILLIN-BINDING PROTEIN 1A"/>
    <property type="match status" value="1"/>
</dbReference>
<dbReference type="SUPFAM" id="SSF53955">
    <property type="entry name" value="Lysozyme-like"/>
    <property type="match status" value="1"/>
</dbReference>
<accession>A0ABR5F2N4</accession>
<dbReference type="EMBL" id="JWIO01000022">
    <property type="protein sequence ID" value="KLL10982.1"/>
    <property type="molecule type" value="Genomic_DNA"/>
</dbReference>
<dbReference type="Proteomes" id="UP000035425">
    <property type="component" value="Unassembled WGS sequence"/>
</dbReference>
<feature type="compositionally biased region" description="Low complexity" evidence="9">
    <location>
        <begin position="882"/>
        <end position="891"/>
    </location>
</feature>
<feature type="region of interest" description="Disordered" evidence="9">
    <location>
        <begin position="38"/>
        <end position="138"/>
    </location>
</feature>
<feature type="compositionally biased region" description="Basic and acidic residues" evidence="9">
    <location>
        <begin position="40"/>
        <end position="67"/>
    </location>
</feature>
<keyword evidence="14" id="KW-1185">Reference proteome</keyword>
<feature type="compositionally biased region" description="Polar residues" evidence="9">
    <location>
        <begin position="912"/>
        <end position="927"/>
    </location>
</feature>
<feature type="domain" description="Penicillin-binding protein transpeptidase" evidence="11">
    <location>
        <begin position="553"/>
        <end position="802"/>
    </location>
</feature>
<dbReference type="Gene3D" id="3.40.710.10">
    <property type="entry name" value="DD-peptidase/beta-lactamase superfamily"/>
    <property type="match status" value="1"/>
</dbReference>
<keyword evidence="4" id="KW-0808">Transferase</keyword>
<gene>
    <name evidence="13" type="ORF">FrCorBMG51_14595</name>
</gene>
<evidence type="ECO:0000259" key="11">
    <source>
        <dbReference type="Pfam" id="PF00905"/>
    </source>
</evidence>
<evidence type="ECO:0000256" key="10">
    <source>
        <dbReference type="SAM" id="Phobius"/>
    </source>
</evidence>
<proteinExistence type="predicted"/>
<feature type="compositionally biased region" description="Low complexity" evidence="9">
    <location>
        <begin position="170"/>
        <end position="189"/>
    </location>
</feature>
<dbReference type="InterPro" id="IPR012338">
    <property type="entry name" value="Beta-lactam/transpept-like"/>
</dbReference>
<keyword evidence="3" id="KW-0328">Glycosyltransferase</keyword>
<dbReference type="InterPro" id="IPR001264">
    <property type="entry name" value="Glyco_trans_51"/>
</dbReference>
<dbReference type="InterPro" id="IPR050396">
    <property type="entry name" value="Glycosyltr_51/Transpeptidase"/>
</dbReference>
<feature type="region of interest" description="Disordered" evidence="9">
    <location>
        <begin position="861"/>
        <end position="950"/>
    </location>
</feature>
<sequence>MYGRLRGAAYRLTTATDDAGFTPAATDGTVSEANIYDRGVYPRDDDGRTHVRRTSADRASAEGDHPDVGPVNGHLDSRPNGAARPGGGVSGQAGATPGSNTYGENTYGETGRTAVRAERRGQPADGKPVNSKPVNNMYDTTDRATMERIGVRERTADSTTYVRRPRPDDVPAAAPANGARKRAGAGPADLPGASPTRVDGRRGLADGAEQPPVRPGQGRRGPMFWRNRPLWLRRLVMFGLLSGVLMFAALVAVLYSLTKVPLPAAVNAAAQTSIITYADRTTEIAKIGTVNRTDVPLSEVSVDVQHAVLAAENKNFYSEPGISPRGIARALWVNVRGGEISQGGSTITQQYAKNAYLTQERTFSRKMKEIVLAVKLARKYSKDEILESYLNTIYFGRGAYGIEAASKTYFGKPAKQLSAEEGAVIAGLIRSPNALDPRVTPAAAERRWHEVLDTMVEKGWLDASRATSDKKPPVTLERDRSNGMAVSSPQAAYIRDQVKDELIAAGISEQQINLEGLRIQTSIDQGRQTAAYLAVTNVLAKPYAAVPDLKTGLVAVEPGTGRVLAWYGGSIYGKGDNGQTSYVDNVSGAQVPPGSTFKPITLAAALQKGISLKSVYEAPDVLEIPGKAADGSGTYMVRNDEEHGNFGYLNLIDATAESVNTVYVPLGIEAGIGNVISTARALGVGKDVPLTDDGGVTLGRDGITAKDMVAVYGTFANNGKAVAPHLVDRVIDGKGKVIYEGPTNAKNAIPATVAADVTYALQSVLKNGTGKSAQLADGRPAAGKTGTTDNFRTAWFCGYVPQVAACVNMFRGDGGVSKATALTGIPGAAGGVYGGGYPAKIWKAFMDGALTGVAPQSFPPPKYGGTVTNASPSPTPQPTFSPVPTVSPEVTEPADEPDRDRHGRPTALLSPSADSTLSANGQDGQSPTPNPRRSKNNDDGLPQFGQDTTG</sequence>
<dbReference type="SUPFAM" id="SSF56601">
    <property type="entry name" value="beta-lactamase/transpeptidase-like"/>
    <property type="match status" value="1"/>
</dbReference>
<evidence type="ECO:0000256" key="6">
    <source>
        <dbReference type="ARBA" id="ARBA00023268"/>
    </source>
</evidence>
<comment type="caution">
    <text evidence="13">The sequence shown here is derived from an EMBL/GenBank/DDBJ whole genome shotgun (WGS) entry which is preliminary data.</text>
</comment>
<feature type="region of interest" description="Disordered" evidence="9">
    <location>
        <begin position="154"/>
        <end position="221"/>
    </location>
</feature>
<name>A0ABR5F2N4_9ACTN</name>
<evidence type="ECO:0000256" key="1">
    <source>
        <dbReference type="ARBA" id="ARBA00022645"/>
    </source>
</evidence>
<protein>
    <submittedName>
        <fullName evidence="13">Peptidoglycan glycosyltransferase</fullName>
    </submittedName>
</protein>
<evidence type="ECO:0000256" key="7">
    <source>
        <dbReference type="ARBA" id="ARBA00034000"/>
    </source>
</evidence>
<keyword evidence="10" id="KW-0472">Membrane</keyword>
<evidence type="ECO:0000256" key="5">
    <source>
        <dbReference type="ARBA" id="ARBA00022801"/>
    </source>
</evidence>